<dbReference type="AlphaFoldDB" id="A0A5B0Q6T3"/>
<name>A0A5B0Q6T3_PUCGR</name>
<evidence type="ECO:0000256" key="1">
    <source>
        <dbReference type="SAM" id="MobiDB-lite"/>
    </source>
</evidence>
<accession>A0A5B0Q6T3</accession>
<dbReference type="Proteomes" id="UP000324748">
    <property type="component" value="Unassembled WGS sequence"/>
</dbReference>
<protein>
    <submittedName>
        <fullName evidence="2">Uncharacterized protein</fullName>
    </submittedName>
</protein>
<keyword evidence="3" id="KW-1185">Reference proteome</keyword>
<comment type="caution">
    <text evidence="2">The sequence shown here is derived from an EMBL/GenBank/DDBJ whole genome shotgun (WGS) entry which is preliminary data.</text>
</comment>
<evidence type="ECO:0000313" key="2">
    <source>
        <dbReference type="EMBL" id="KAA1108749.1"/>
    </source>
</evidence>
<dbReference type="EMBL" id="VSWC01000028">
    <property type="protein sequence ID" value="KAA1108749.1"/>
    <property type="molecule type" value="Genomic_DNA"/>
</dbReference>
<proteinExistence type="predicted"/>
<feature type="region of interest" description="Disordered" evidence="1">
    <location>
        <begin position="17"/>
        <end position="55"/>
    </location>
</feature>
<feature type="compositionally biased region" description="Polar residues" evidence="1">
    <location>
        <begin position="37"/>
        <end position="54"/>
    </location>
</feature>
<gene>
    <name evidence="2" type="ORF">PGT21_023969</name>
</gene>
<organism evidence="2 3">
    <name type="scientific">Puccinia graminis f. sp. tritici</name>
    <dbReference type="NCBI Taxonomy" id="56615"/>
    <lineage>
        <taxon>Eukaryota</taxon>
        <taxon>Fungi</taxon>
        <taxon>Dikarya</taxon>
        <taxon>Basidiomycota</taxon>
        <taxon>Pucciniomycotina</taxon>
        <taxon>Pucciniomycetes</taxon>
        <taxon>Pucciniales</taxon>
        <taxon>Pucciniaceae</taxon>
        <taxon>Puccinia</taxon>
    </lineage>
</organism>
<evidence type="ECO:0000313" key="3">
    <source>
        <dbReference type="Proteomes" id="UP000324748"/>
    </source>
</evidence>
<sequence>MDVEIPFSDESEWRAAYSTTERTAEQRQLMGPKKQADQSPTSSQDDPANLTQVSPWARRALRDALLWRASRRDAGSLRDPPIERLS</sequence>
<reference evidence="2 3" key="1">
    <citation type="submission" date="2019-05" db="EMBL/GenBank/DDBJ databases">
        <title>Emergence of the Ug99 lineage of the wheat stem rust pathogen through somatic hybridization.</title>
        <authorList>
            <person name="Li F."/>
            <person name="Upadhyaya N.M."/>
            <person name="Sperschneider J."/>
            <person name="Matny O."/>
            <person name="Nguyen-Phuc H."/>
            <person name="Mago R."/>
            <person name="Raley C."/>
            <person name="Miller M.E."/>
            <person name="Silverstein K.A.T."/>
            <person name="Henningsen E."/>
            <person name="Hirsch C.D."/>
            <person name="Visser B."/>
            <person name="Pretorius Z.A."/>
            <person name="Steffenson B.J."/>
            <person name="Schwessinger B."/>
            <person name="Dodds P.N."/>
            <person name="Figueroa M."/>
        </authorList>
    </citation>
    <scope>NUCLEOTIDE SEQUENCE [LARGE SCALE GENOMIC DNA]</scope>
    <source>
        <strain evidence="2">21-0</strain>
    </source>
</reference>